<evidence type="ECO:0000256" key="8">
    <source>
        <dbReference type="ARBA" id="ARBA00023136"/>
    </source>
</evidence>
<organism evidence="12 13">
    <name type="scientific">Macrostomum lignano</name>
    <dbReference type="NCBI Taxonomy" id="282301"/>
    <lineage>
        <taxon>Eukaryota</taxon>
        <taxon>Metazoa</taxon>
        <taxon>Spiralia</taxon>
        <taxon>Lophotrochozoa</taxon>
        <taxon>Platyhelminthes</taxon>
        <taxon>Rhabditophora</taxon>
        <taxon>Macrostomorpha</taxon>
        <taxon>Macrostomida</taxon>
        <taxon>Macrostomidae</taxon>
        <taxon>Macrostomum</taxon>
    </lineage>
</organism>
<keyword evidence="8" id="KW-0472">Membrane</keyword>
<dbReference type="PANTHER" id="PTHR11690:SF248">
    <property type="entry name" value="PICKPOCKET 17, ISOFORM A"/>
    <property type="match status" value="1"/>
</dbReference>
<dbReference type="InterPro" id="IPR001873">
    <property type="entry name" value="ENaC"/>
</dbReference>
<evidence type="ECO:0000256" key="2">
    <source>
        <dbReference type="ARBA" id="ARBA00022448"/>
    </source>
</evidence>
<evidence type="ECO:0000256" key="4">
    <source>
        <dbReference type="ARBA" id="ARBA00022692"/>
    </source>
</evidence>
<name>A0A1I8GRD8_9PLAT</name>
<dbReference type="PANTHER" id="PTHR11690">
    <property type="entry name" value="AMILORIDE-SENSITIVE SODIUM CHANNEL-RELATED"/>
    <property type="match status" value="1"/>
</dbReference>
<dbReference type="WBParaSite" id="maker-uti_cns_0002833-snap-gene-0.4-mRNA-1">
    <property type="protein sequence ID" value="maker-uti_cns_0002833-snap-gene-0.4-mRNA-1"/>
    <property type="gene ID" value="maker-uti_cns_0002833-snap-gene-0.4"/>
</dbReference>
<evidence type="ECO:0000256" key="5">
    <source>
        <dbReference type="ARBA" id="ARBA00022989"/>
    </source>
</evidence>
<dbReference type="GO" id="GO:0005886">
    <property type="term" value="C:plasma membrane"/>
    <property type="evidence" value="ECO:0007669"/>
    <property type="project" value="TreeGrafter"/>
</dbReference>
<accession>A0A1I8GRD8</accession>
<dbReference type="Proteomes" id="UP000095280">
    <property type="component" value="Unplaced"/>
</dbReference>
<evidence type="ECO:0000256" key="1">
    <source>
        <dbReference type="ARBA" id="ARBA00004141"/>
    </source>
</evidence>
<keyword evidence="2 11" id="KW-0813">Transport</keyword>
<evidence type="ECO:0000313" key="13">
    <source>
        <dbReference type="WBParaSite" id="maker-uti_cns_0002833-snap-gene-0.4-mRNA-1"/>
    </source>
</evidence>
<sequence>LCHYVDFSSAPATPNVDFASRASRKLRQLQKYIEVERRVRQTMSNKFVADCARVQECQRNSYAYSASAAPWPAYSDLEAFVHTFVMGPRGSLADREFHGIPLLDLILDYTNRTPNGAVDRATAWNTSLRFVRENFVKLHVYAEESKGTLIRESPSYSFVEVLSELGGIGGLWAGMSLVTFVEVSEFLLLFGA</sequence>
<keyword evidence="4 11" id="KW-0812">Transmembrane</keyword>
<keyword evidence="9 11" id="KW-0739">Sodium transport</keyword>
<evidence type="ECO:0000256" key="11">
    <source>
        <dbReference type="RuleBase" id="RU000679"/>
    </source>
</evidence>
<evidence type="ECO:0000256" key="9">
    <source>
        <dbReference type="ARBA" id="ARBA00023201"/>
    </source>
</evidence>
<dbReference type="WBParaSite" id="maker-uti_cns_0015007-snap-gene-0.3-mRNA-1">
    <property type="protein sequence ID" value="maker-uti_cns_0015007-snap-gene-0.3-mRNA-1"/>
    <property type="gene ID" value="maker-uti_cns_0015007-snap-gene-0.3"/>
</dbReference>
<reference evidence="13 14" key="1">
    <citation type="submission" date="2016-11" db="UniProtKB">
        <authorList>
            <consortium name="WormBaseParasite"/>
        </authorList>
    </citation>
    <scope>IDENTIFICATION</scope>
</reference>
<keyword evidence="7 11" id="KW-0406">Ion transport</keyword>
<dbReference type="AlphaFoldDB" id="A0A1I8GRD8"/>
<comment type="subcellular location">
    <subcellularLocation>
        <location evidence="1">Membrane</location>
        <topology evidence="1">Multi-pass membrane protein</topology>
    </subcellularLocation>
</comment>
<keyword evidence="12" id="KW-1185">Reference proteome</keyword>
<dbReference type="Pfam" id="PF00858">
    <property type="entry name" value="ASC"/>
    <property type="match status" value="1"/>
</dbReference>
<dbReference type="GO" id="GO:0015280">
    <property type="term" value="F:ligand-gated sodium channel activity"/>
    <property type="evidence" value="ECO:0007669"/>
    <property type="project" value="TreeGrafter"/>
</dbReference>
<keyword evidence="3 11" id="KW-0894">Sodium channel</keyword>
<keyword evidence="5" id="KW-1133">Transmembrane helix</keyword>
<evidence type="ECO:0000256" key="7">
    <source>
        <dbReference type="ARBA" id="ARBA00023065"/>
    </source>
</evidence>
<evidence type="ECO:0000313" key="14">
    <source>
        <dbReference type="WBParaSite" id="maker-uti_cns_0015007-snap-gene-0.3-mRNA-1"/>
    </source>
</evidence>
<evidence type="ECO:0000256" key="10">
    <source>
        <dbReference type="ARBA" id="ARBA00023303"/>
    </source>
</evidence>
<protein>
    <submittedName>
        <fullName evidence="13 14">Amiloride-sensitive sodium channel</fullName>
    </submittedName>
</protein>
<keyword evidence="10 11" id="KW-0407">Ion channel</keyword>
<keyword evidence="6" id="KW-0915">Sodium</keyword>
<evidence type="ECO:0000256" key="3">
    <source>
        <dbReference type="ARBA" id="ARBA00022461"/>
    </source>
</evidence>
<evidence type="ECO:0000313" key="12">
    <source>
        <dbReference type="Proteomes" id="UP000095280"/>
    </source>
</evidence>
<proteinExistence type="inferred from homology"/>
<comment type="similarity">
    <text evidence="11">Belongs to the amiloride-sensitive sodium channel (TC 1.A.6) family.</text>
</comment>
<evidence type="ECO:0000256" key="6">
    <source>
        <dbReference type="ARBA" id="ARBA00023053"/>
    </source>
</evidence>
<dbReference type="Gene3D" id="1.10.287.770">
    <property type="entry name" value="YojJ-like"/>
    <property type="match status" value="1"/>
</dbReference>